<evidence type="ECO:0000256" key="3">
    <source>
        <dbReference type="ARBA" id="ARBA00012759"/>
    </source>
</evidence>
<feature type="compositionally biased region" description="Acidic residues" evidence="8">
    <location>
        <begin position="1335"/>
        <end position="1348"/>
    </location>
</feature>
<feature type="compositionally biased region" description="Low complexity" evidence="8">
    <location>
        <begin position="724"/>
        <end position="736"/>
    </location>
</feature>
<dbReference type="SUPFAM" id="SSF143791">
    <property type="entry name" value="DUSP-like"/>
    <property type="match status" value="1"/>
</dbReference>
<dbReference type="PROSITE" id="PS00972">
    <property type="entry name" value="USP_1"/>
    <property type="match status" value="1"/>
</dbReference>
<dbReference type="PROSITE" id="PS50235">
    <property type="entry name" value="USP_3"/>
    <property type="match status" value="1"/>
</dbReference>
<dbReference type="SUPFAM" id="SSF54001">
    <property type="entry name" value="Cysteine proteinases"/>
    <property type="match status" value="1"/>
</dbReference>
<evidence type="ECO:0000256" key="7">
    <source>
        <dbReference type="ARBA" id="ARBA00022807"/>
    </source>
</evidence>
<feature type="compositionally biased region" description="Low complexity" evidence="8">
    <location>
        <begin position="688"/>
        <end position="698"/>
    </location>
</feature>
<dbReference type="EMBL" id="KQ474077">
    <property type="protein sequence ID" value="KPV75792.1"/>
    <property type="molecule type" value="Genomic_DNA"/>
</dbReference>
<protein>
    <recommendedName>
        <fullName evidence="3">ubiquitinyl hydrolase 1</fullName>
        <ecNumber evidence="3">3.4.19.12</ecNumber>
    </recommendedName>
</protein>
<feature type="domain" description="DUSP" evidence="11">
    <location>
        <begin position="1008"/>
        <end position="1125"/>
    </location>
</feature>
<evidence type="ECO:0000259" key="11">
    <source>
        <dbReference type="PROSITE" id="PS51283"/>
    </source>
</evidence>
<dbReference type="EC" id="3.4.19.12" evidence="3"/>
<dbReference type="GO" id="GO:0005634">
    <property type="term" value="C:nucleus"/>
    <property type="evidence" value="ECO:0007669"/>
    <property type="project" value="TreeGrafter"/>
</dbReference>
<dbReference type="InterPro" id="IPR000626">
    <property type="entry name" value="Ubiquitin-like_dom"/>
</dbReference>
<feature type="domain" description="Ubiquitin-like" evidence="9">
    <location>
        <begin position="1216"/>
        <end position="1271"/>
    </location>
</feature>
<feature type="region of interest" description="Disordered" evidence="8">
    <location>
        <begin position="189"/>
        <end position="212"/>
    </location>
</feature>
<keyword evidence="13" id="KW-1185">Reference proteome</keyword>
<feature type="domain" description="USP" evidence="10">
    <location>
        <begin position="213"/>
        <end position="555"/>
    </location>
</feature>
<feature type="region of interest" description="Disordered" evidence="8">
    <location>
        <begin position="49"/>
        <end position="165"/>
    </location>
</feature>
<proteinExistence type="inferred from homology"/>
<dbReference type="InterPro" id="IPR050164">
    <property type="entry name" value="Peptidase_C19"/>
</dbReference>
<feature type="compositionally biased region" description="Acidic residues" evidence="8">
    <location>
        <begin position="109"/>
        <end position="125"/>
    </location>
</feature>
<dbReference type="PROSITE" id="PS00973">
    <property type="entry name" value="USP_2"/>
    <property type="match status" value="1"/>
</dbReference>
<accession>A0A194S5D1</accession>
<feature type="compositionally biased region" description="Basic and acidic residues" evidence="8">
    <location>
        <begin position="811"/>
        <end position="821"/>
    </location>
</feature>
<evidence type="ECO:0000256" key="6">
    <source>
        <dbReference type="ARBA" id="ARBA00022801"/>
    </source>
</evidence>
<dbReference type="Pfam" id="PF06337">
    <property type="entry name" value="DUSP"/>
    <property type="match status" value="1"/>
</dbReference>
<evidence type="ECO:0000313" key="13">
    <source>
        <dbReference type="Proteomes" id="UP000053890"/>
    </source>
</evidence>
<feature type="region of interest" description="Disordered" evidence="8">
    <location>
        <begin position="554"/>
        <end position="591"/>
    </location>
</feature>
<dbReference type="Pfam" id="PF00240">
    <property type="entry name" value="ubiquitin"/>
    <property type="match status" value="1"/>
</dbReference>
<feature type="region of interest" description="Disordered" evidence="8">
    <location>
        <begin position="659"/>
        <end position="821"/>
    </location>
</feature>
<dbReference type="Proteomes" id="UP000053890">
    <property type="component" value="Unassembled WGS sequence"/>
</dbReference>
<evidence type="ECO:0000256" key="4">
    <source>
        <dbReference type="ARBA" id="ARBA00022670"/>
    </source>
</evidence>
<evidence type="ECO:0000256" key="2">
    <source>
        <dbReference type="ARBA" id="ARBA00009085"/>
    </source>
</evidence>
<dbReference type="OrthoDB" id="289038at2759"/>
<feature type="compositionally biased region" description="Basic residues" evidence="8">
    <location>
        <begin position="145"/>
        <end position="155"/>
    </location>
</feature>
<dbReference type="GO" id="GO:0016579">
    <property type="term" value="P:protein deubiquitination"/>
    <property type="evidence" value="ECO:0007669"/>
    <property type="project" value="InterPro"/>
</dbReference>
<feature type="compositionally biased region" description="Basic and acidic residues" evidence="8">
    <location>
        <begin position="1160"/>
        <end position="1184"/>
    </location>
</feature>
<dbReference type="PANTHER" id="PTHR24006:SF888">
    <property type="entry name" value="UBIQUITIN CARBOXYL-TERMINAL HYDROLASE 30"/>
    <property type="match status" value="1"/>
</dbReference>
<dbReference type="PANTHER" id="PTHR24006">
    <property type="entry name" value="UBIQUITIN CARBOXYL-TERMINAL HYDROLASE"/>
    <property type="match status" value="1"/>
</dbReference>
<dbReference type="OMA" id="YLGQEKW"/>
<evidence type="ECO:0000259" key="9">
    <source>
        <dbReference type="PROSITE" id="PS50053"/>
    </source>
</evidence>
<feature type="compositionally biased region" description="Basic and acidic residues" evidence="8">
    <location>
        <begin position="765"/>
        <end position="785"/>
    </location>
</feature>
<dbReference type="GO" id="GO:0005829">
    <property type="term" value="C:cytosol"/>
    <property type="evidence" value="ECO:0007669"/>
    <property type="project" value="TreeGrafter"/>
</dbReference>
<keyword evidence="4" id="KW-0645">Protease</keyword>
<name>A0A194S5D1_RHOGW</name>
<keyword evidence="7" id="KW-0788">Thiol protease</keyword>
<feature type="compositionally biased region" description="Basic and acidic residues" evidence="8">
    <location>
        <begin position="659"/>
        <end position="686"/>
    </location>
</feature>
<dbReference type="InterPro" id="IPR038765">
    <property type="entry name" value="Papain-like_cys_pep_sf"/>
</dbReference>
<evidence type="ECO:0000256" key="1">
    <source>
        <dbReference type="ARBA" id="ARBA00000707"/>
    </source>
</evidence>
<feature type="compositionally biased region" description="Low complexity" evidence="8">
    <location>
        <begin position="133"/>
        <end position="144"/>
    </location>
</feature>
<dbReference type="RefSeq" id="XP_018271841.1">
    <property type="nucleotide sequence ID" value="XM_018416522.1"/>
</dbReference>
<dbReference type="GO" id="GO:0006508">
    <property type="term" value="P:proteolysis"/>
    <property type="evidence" value="ECO:0007669"/>
    <property type="project" value="UniProtKB-KW"/>
</dbReference>
<evidence type="ECO:0000259" key="10">
    <source>
        <dbReference type="PROSITE" id="PS50235"/>
    </source>
</evidence>
<dbReference type="InterPro" id="IPR028889">
    <property type="entry name" value="USP"/>
</dbReference>
<comment type="similarity">
    <text evidence="2">Belongs to the peptidase C19 family.</text>
</comment>
<dbReference type="SUPFAM" id="SSF54236">
    <property type="entry name" value="Ubiquitin-like"/>
    <property type="match status" value="1"/>
</dbReference>
<dbReference type="Pfam" id="PF00443">
    <property type="entry name" value="UCH"/>
    <property type="match status" value="1"/>
</dbReference>
<dbReference type="PROSITE" id="PS51283">
    <property type="entry name" value="DUSP"/>
    <property type="match status" value="1"/>
</dbReference>
<reference evidence="12 13" key="1">
    <citation type="journal article" date="2015" name="Front. Microbiol.">
        <title>Genome sequence of the plant growth promoting endophytic yeast Rhodotorula graminis WP1.</title>
        <authorList>
            <person name="Firrincieli A."/>
            <person name="Otillar R."/>
            <person name="Salamov A."/>
            <person name="Schmutz J."/>
            <person name="Khan Z."/>
            <person name="Redman R.S."/>
            <person name="Fleck N.D."/>
            <person name="Lindquist E."/>
            <person name="Grigoriev I.V."/>
            <person name="Doty S.L."/>
        </authorList>
    </citation>
    <scope>NUCLEOTIDE SEQUENCE [LARGE SCALE GENOMIC DNA]</scope>
    <source>
        <strain evidence="12 13">WP1</strain>
    </source>
</reference>
<comment type="catalytic activity">
    <reaction evidence="1">
        <text>Thiol-dependent hydrolysis of ester, thioester, amide, peptide and isopeptide bonds formed by the C-terminal Gly of ubiquitin (a 76-residue protein attached to proteins as an intracellular targeting signal).</text>
        <dbReference type="EC" id="3.4.19.12"/>
    </reaction>
</comment>
<keyword evidence="6" id="KW-0378">Hydrolase</keyword>
<keyword evidence="5" id="KW-0833">Ubl conjugation pathway</keyword>
<feature type="compositionally biased region" description="Pro residues" evidence="8">
    <location>
        <begin position="577"/>
        <end position="589"/>
    </location>
</feature>
<evidence type="ECO:0000256" key="8">
    <source>
        <dbReference type="SAM" id="MobiDB-lite"/>
    </source>
</evidence>
<dbReference type="InterPro" id="IPR029071">
    <property type="entry name" value="Ubiquitin-like_domsf"/>
</dbReference>
<dbReference type="InterPro" id="IPR035927">
    <property type="entry name" value="DUSP-like_sf"/>
</dbReference>
<dbReference type="Gene3D" id="3.10.20.90">
    <property type="entry name" value="Phosphatidylinositol 3-kinase Catalytic Subunit, Chain A, domain 1"/>
    <property type="match status" value="1"/>
</dbReference>
<dbReference type="InterPro" id="IPR001394">
    <property type="entry name" value="Peptidase_C19_UCH"/>
</dbReference>
<dbReference type="InterPro" id="IPR018200">
    <property type="entry name" value="USP_CS"/>
</dbReference>
<dbReference type="InterPro" id="IPR006615">
    <property type="entry name" value="Pept_C19_DUSP"/>
</dbReference>
<evidence type="ECO:0000256" key="5">
    <source>
        <dbReference type="ARBA" id="ARBA00022786"/>
    </source>
</evidence>
<feature type="compositionally biased region" description="Low complexity" evidence="8">
    <location>
        <begin position="1371"/>
        <end position="1387"/>
    </location>
</feature>
<feature type="compositionally biased region" description="Low complexity" evidence="8">
    <location>
        <begin position="558"/>
        <end position="576"/>
    </location>
</feature>
<organism evidence="12 13">
    <name type="scientific">Rhodotorula graminis (strain WP1)</name>
    <dbReference type="NCBI Taxonomy" id="578459"/>
    <lineage>
        <taxon>Eukaryota</taxon>
        <taxon>Fungi</taxon>
        <taxon>Dikarya</taxon>
        <taxon>Basidiomycota</taxon>
        <taxon>Pucciniomycotina</taxon>
        <taxon>Microbotryomycetes</taxon>
        <taxon>Sporidiobolales</taxon>
        <taxon>Sporidiobolaceae</taxon>
        <taxon>Rhodotorula</taxon>
    </lineage>
</organism>
<dbReference type="Gene3D" id="3.30.2230.10">
    <property type="entry name" value="DUSP-like"/>
    <property type="match status" value="1"/>
</dbReference>
<dbReference type="STRING" id="578459.A0A194S5D1"/>
<dbReference type="PROSITE" id="PS50053">
    <property type="entry name" value="UBIQUITIN_2"/>
    <property type="match status" value="1"/>
</dbReference>
<feature type="region of interest" description="Disordered" evidence="8">
    <location>
        <begin position="1280"/>
        <end position="1301"/>
    </location>
</feature>
<dbReference type="GeneID" id="28976970"/>
<dbReference type="Gene3D" id="3.90.70.10">
    <property type="entry name" value="Cysteine proteinases"/>
    <property type="match status" value="1"/>
</dbReference>
<sequence>MPPKKKPRTTESISSDLASAFAALSTNKLHPDHLPPDTLLRAYGLGGTRTATEPFHRTCPNRWTADPTPPPPPTRAHDARTSSRSSPSTSASSSRHKPDTSTDVIVLDSADDDDDDDDDIVESDDLSIQAGLKRSAAAASTSTKSKAKAKGKAKPVHNADKPCSPDACKDNPRCLNWLGQDKWEKDSKARKDFRKAAGLPDDPTNDRDPDTPVGLRNLGATCYANSFLQVWYRDVKFREGVYSCLPPANGNVEASPLFQLQVLFAFLQSSQQAVYDPDPLVEALKIKRTEQQDAQEFSKLFLTLLDWEFKKQGKRAEGEGSASGNKVARIVEEQFEGKMTYGTECLTCGNKSERTSTFLELEVNLTRACKLEDRIEASFDKEQLYGDNQYLCERCDAKRDAVRYSYLSALPPVLHFSLLRFVFSPKDFSRSKSQHAIAYPLSLDMGPHLPVDARTGKRPSDVWYDLKGVLMHKGQSAHHGHYVAQVFDETRAKWFLFDDESVEAIDDLNAPTVHDEDDEPVVAKKKKLAAGFTRNKDGSILPKSKDAYMLIYTRRDSTASGPPSTSSSASSTGAAPAPAPAPAAEPTPPALAQRTVERLDTAYRADVEAYERQAADVERRFDEVREGKRRVYRSWAVEEDDEEAFLVDKVELRRWLEDGLKVRKPASDEGKGKGKEDGKGEGEGEGKAGAVEGASGDVEMVDGGEGDKSASTEGDEHGEDVKMTSADTSTATASDDGPSTPAEPLQSTLGAQLDSASAAPNGDAHAADSPREVNGKDKGKGRALDQDDERDELPHPSKLGNGSAASAASSGDKEQGVGAEDVKTISNADVVCEHGKADPRRAEQMKRVSQMGIMALRDLGVSIETELLIPRDLCRHCVGGLAADHLYALEHPKRVAEYDAANTDRNPNLKTFTISKTWLTDWRRISPKMHVRGSFADPSPSDEPYRSDVICPHGGLQPDIKRRSIVMADAVKVLKKAIPGWMPVELDLCEVCEAEHMVNVDGFGELKKQHVLEKKSLKTVLAAAGGQTKLNGARLAINENPGFDHVVNKEWFRKWVTWMRGAPGQNPRPGKLDNSRLLCRHGLLCLDVPLEVETSRNVEIVPPKEWSVLEQCYDAGPKIHIWATGRNGAAPASNPAVCDECLEESRKNFSTAEVRVVRLGESDFDEAGQRKPAEAGSPEVDRKPSPPSHRGPVGGRTSSRIANKTNPFFAKSAKFINVAKGDLVRHLKHKIEEETQIPFAAQRLFFKHAELDEASASVDDLGLAAGDTLEVFAVDTNVDLDQLDDDPDSGATNKKRRKRKREEGFGGTGLFGFELALEGVDEADAEAIRRAVAEDAAEQGEGEGEGDGNDLGAGADAESSMCNGRAPGANGRASVSGRRSSSSSAAVKMDDERAVKCPRCTFDNAAGLAVCELCDAPLGG</sequence>
<feature type="region of interest" description="Disordered" evidence="8">
    <location>
        <begin position="1160"/>
        <end position="1202"/>
    </location>
</feature>
<feature type="region of interest" description="Disordered" evidence="8">
    <location>
        <begin position="1334"/>
        <end position="1390"/>
    </location>
</feature>
<dbReference type="GO" id="GO:0004843">
    <property type="term" value="F:cysteine-type deubiquitinase activity"/>
    <property type="evidence" value="ECO:0007669"/>
    <property type="project" value="UniProtKB-EC"/>
</dbReference>
<gene>
    <name evidence="12" type="ORF">RHOBADRAFT_52818</name>
</gene>
<feature type="compositionally biased region" description="Low complexity" evidence="8">
    <location>
        <begin position="82"/>
        <end position="93"/>
    </location>
</feature>
<evidence type="ECO:0000313" key="12">
    <source>
        <dbReference type="EMBL" id="KPV75792.1"/>
    </source>
</evidence>